<evidence type="ECO:0000259" key="18">
    <source>
        <dbReference type="PROSITE" id="PS51233"/>
    </source>
</evidence>
<evidence type="ECO:0000313" key="20">
    <source>
        <dbReference type="Proteomes" id="UP001159428"/>
    </source>
</evidence>
<reference evidence="19 20" key="1">
    <citation type="submission" date="2022-05" db="EMBL/GenBank/DDBJ databases">
        <authorList>
            <consortium name="Genoscope - CEA"/>
            <person name="William W."/>
        </authorList>
    </citation>
    <scope>NUCLEOTIDE SEQUENCE [LARGE SCALE GENOMIC DNA]</scope>
</reference>
<dbReference type="Gene3D" id="2.60.40.10">
    <property type="entry name" value="Immunoglobulins"/>
    <property type="match status" value="7"/>
</dbReference>
<dbReference type="GO" id="GO:0005509">
    <property type="term" value="F:calcium ion binding"/>
    <property type="evidence" value="ECO:0007669"/>
    <property type="project" value="InterPro"/>
</dbReference>
<feature type="domain" description="Fibronectin type-III" evidence="15">
    <location>
        <begin position="205"/>
        <end position="315"/>
    </location>
</feature>
<keyword evidence="4" id="KW-0732">Signal</keyword>
<sequence>DINPTSSSEAVLLPSTSLSSTLLPSPLRSSSLPELTPSWTFVFHSFHSAFTSGPVNLTNYLETLRTTPPKVTSHTPYSSVIWPTSSFVAVTSSVCGGAMNKTTGIIDEAGSASYYKSCNWLIYSPVRESTILLVFEHNEVNCWNSWTSIRTWRQSKDFCQKWHPFAILVLDRNVTVTLFSYSSYFRLKAYYFVLNNATSESPHQHKWNVSVCPVSSTAVNVTWSRLNTYNSNTTYIYGYVVNVHMLQNGTGSIIMLNMTNAPSSNTSSSSLTAVVSGLRPYTKYRVKVVALVRDRMSGVISSKSSPTNEIQTLESVPDRVPWLYVRNRGVDRLEIVWGPIFSEEARGVLLGYTVHYRISNSYDSFTRLSMNASTQELNITGLMEATEYEIKVAGRTSVGEGAERSTYAETGIHKIKCKSILKGHFQGDFGVYIIGCGQKFDEPSGQFSVRTAYSYHLRYCSWLIQSPVVNSSILLVIEELYGCGTYTQIRSRQKREWLSCGQKVPFAVLVLDNYLEMNLYQYRSITRLKVHYFLLNNSDSSALDEPGWNFTVTQVSSKAINASWLPLNTNNSDSSYIYGYLVILQKLLNGTGDILLLDLAHNACTVVSGLKPYTKYQVRAVALLRDRGSSKISLKTSESTEIQTAEGVPLRAPSYKNVYALDHQSIFVSWYALSQEDTGGILRGYRVHYYNYRDYSYKNVTVGPEQLQVLLTDLKPDTEYEIYVGAFTSMGEGPKDWTWVKTHCGALISGHFGEITSPGFPYNVDWSDCTWNYTAPDNNSVVLLTFEHFNLLLTWNCRLIYLEINKGQDIERICGRRTGLTVVWDGPTLHLRYHSSRSTSSATGFKAQYHILNKSLTEAPRIQGWNITADSISSTTVLVTWPNDTFSLSMKDFYGFVAACTATEIKDTLRLAATNSSSISTLVQRLVPYTEYRVQVIALSKGESNGSISMRSSSVVVLKTNEDVPSKPPSNVSGHGTNSSTIRITWSPINKDNIRGELLGYLVLYKEAWTQESYHNMSVGPLVSSVLLKGLKVLTLYRIYLAGFTRAGVGVQSRPHFAKTGCLFFVPSDVPDFASPNYPGNYPSNANCTWIVGQGMELRETKIILFFDYLHTEGFGTPCSSDYVQVRDKSQSIDWKFCGKQPPFAVTFTESSFTVRLYSDNGIEEKGFYARYLLVTQEIDLDIATKEESTISASAVLEWKKTQNLGEFKGYVVLYKLSQLSTYWNVIRTNGTQVSLQNIQPRREYTVRVLLLSNVTYISQTFTLETGVVQTTEEPANAPSPTAEAPMQLMYPYGPSAGDSEIPNTYEYSWQCFKIDIPDDGMQFFGKRHYKVYICRNGLLQFDSQWLPWWPYNFGERWWLKKKAMLAPYWGLTDTDDSFVIQGFSKVNYHVYSDSDPSSAPMLKRASSDTKRLLSTPLPTAFKASWVLVVTWRNLRPYQYPANMANQGNTFQLVLITDGVYSFTMYNYPSNGLQWSAPTQRMYYRYYYNSRGLPVVGWNAGDKGESKYNMPRSGTVNIETIDGIRGNADMVGKWFFRLEESLGKLNARQECIDWFKAQPDPRFYTEYIEPCPCVLRQAWWDERFTVNWRDWPRMCGYAQFPSSHGWGQECCYSTNWQSWGALLVGNPGGGSAHRYHKLTEELRAKHDSSDVQGYQKCCVNSDLCDLYYKRRPSDNCGNYVVPEWSWLWGDPHFVTLDGKNYTFNGLGEYIMTDARDGFFQLQARTKLAKGDGTATVFSAAAAKEGNSSVVQVELNDAEISVLIDGESFNYTSLSNESVTLKGSVAVAKPDNNSFVMVFPSGISVTAKAASGALSIVLAAPKSFKNQTKGLLGRWNDDPEDDFLTPNGTILPPDANSKDIHYNFGLLWQVDNRSTLFTYEPGESLKTFENASFVPMFLEDLSFPNETLRKQAEEACQGDLNCLFDSASTKDVLMGANTKALSSTLEEESTSLKNYPPRFVTQLSQVNVTVNQSISVTVVAEDPNNDTLIFSVFGVLPRTAVLRNNSNSVTVTWNGTNEQIELEFVVTDDQGATAFLKPIINLCACHNNGVCLHSASNNNSTHDSNKMNLLECSCLNGYTGTFCESDLDACEANLNPCYPGVKCIDLPPPENISGYKCGPCPSGFTGDGSKCRDFDECTRGSNGGCSQVCINTPGSFTCDCRKGYLLNIDQQNCDDVNECVPVSDCMHKCENTNGGYRCSCDDFFKVDPSNPKNCIPDSPCQKDKHNCQHICYLGSNKIQQCACRRGYLLGGDGDSCKDIDECATNENRCSHKCNNTEGSYTCSCVDGFRLDADNITCLDIDECLEWTFQCQDSSQRCKNTQGSYKCVCEEGLYWINNTCKGLDKDEKAPPPPPAPNPRIPSLIEKRQAIIMTIKGLNLSQWNLPVEQVFKGAVADSVTTFCGESRDCVKTALRKRRALDYILFTSDQVHLLPGYPERTLYFMQIRVAIYVQFPPGVAANSPSVLDKNILLKVFTSFREKLEKALNVTVVNLMIAFLDPSTESSFTETPKVHHEEIPKSYFIIGGAAAGVILVVILCILGCRR</sequence>
<dbReference type="InterPro" id="IPR035914">
    <property type="entry name" value="Sperma_CUB_dom_sf"/>
</dbReference>
<dbReference type="CDD" id="cd00041">
    <property type="entry name" value="CUB"/>
    <property type="match status" value="2"/>
</dbReference>
<feature type="domain" description="CUB" evidence="13">
    <location>
        <begin position="1062"/>
        <end position="1175"/>
    </location>
</feature>
<dbReference type="SMART" id="SM00216">
    <property type="entry name" value="VWD"/>
    <property type="match status" value="1"/>
</dbReference>
<dbReference type="Pfam" id="PF23263">
    <property type="entry name" value="C8-3_MUC4"/>
    <property type="match status" value="1"/>
</dbReference>
<comment type="caution">
    <text evidence="11">Lacks conserved residue(s) required for the propagation of feature annotation.</text>
</comment>
<dbReference type="InterPro" id="IPR001846">
    <property type="entry name" value="VWF_type-D"/>
</dbReference>
<keyword evidence="5" id="KW-0677">Repeat</keyword>
<dbReference type="InterPro" id="IPR001881">
    <property type="entry name" value="EGF-like_Ca-bd_dom"/>
</dbReference>
<evidence type="ECO:0000256" key="4">
    <source>
        <dbReference type="ARBA" id="ARBA00022729"/>
    </source>
</evidence>
<evidence type="ECO:0000313" key="19">
    <source>
        <dbReference type="EMBL" id="CAH3044144.1"/>
    </source>
</evidence>
<comment type="caution">
    <text evidence="19">The sequence shown here is derived from an EMBL/GenBank/DDBJ whole genome shotgun (WGS) entry which is preliminary data.</text>
</comment>
<dbReference type="CDD" id="cd00054">
    <property type="entry name" value="EGF_CA"/>
    <property type="match status" value="5"/>
</dbReference>
<name>A0AAU9W549_9CNID</name>
<evidence type="ECO:0000256" key="8">
    <source>
        <dbReference type="ARBA" id="ARBA00023157"/>
    </source>
</evidence>
<feature type="domain" description="Fibronectin type-III" evidence="15">
    <location>
        <begin position="546"/>
        <end position="647"/>
    </location>
</feature>
<dbReference type="SMART" id="SM00179">
    <property type="entry name" value="EGF_CA"/>
    <property type="match status" value="5"/>
</dbReference>
<dbReference type="SMART" id="SM00539">
    <property type="entry name" value="NIDO"/>
    <property type="match status" value="1"/>
</dbReference>
<dbReference type="Pfam" id="PF14670">
    <property type="entry name" value="FXa_inhibition"/>
    <property type="match status" value="2"/>
</dbReference>
<feature type="domain" description="NIDO" evidence="17">
    <location>
        <begin position="1368"/>
        <end position="1541"/>
    </location>
</feature>
<dbReference type="SMART" id="SM00060">
    <property type="entry name" value="FN3"/>
    <property type="match status" value="7"/>
</dbReference>
<dbReference type="InterPro" id="IPR056619">
    <property type="entry name" value="C8-3_MUC4"/>
</dbReference>
<dbReference type="Pfam" id="PF00094">
    <property type="entry name" value="VWD"/>
    <property type="match status" value="1"/>
</dbReference>
<organism evidence="19 20">
    <name type="scientific">Pocillopora meandrina</name>
    <dbReference type="NCBI Taxonomy" id="46732"/>
    <lineage>
        <taxon>Eukaryota</taxon>
        <taxon>Metazoa</taxon>
        <taxon>Cnidaria</taxon>
        <taxon>Anthozoa</taxon>
        <taxon>Hexacorallia</taxon>
        <taxon>Scleractinia</taxon>
        <taxon>Astrocoeniina</taxon>
        <taxon>Pocilloporidae</taxon>
        <taxon>Pocillopora</taxon>
    </lineage>
</organism>
<keyword evidence="6 12" id="KW-1133">Transmembrane helix</keyword>
<feature type="domain" description="Fibronectin type-III" evidence="15">
    <location>
        <begin position="1179"/>
        <end position="1275"/>
    </location>
</feature>
<feature type="transmembrane region" description="Helical" evidence="12">
    <location>
        <begin position="2518"/>
        <end position="2539"/>
    </location>
</feature>
<evidence type="ECO:0000256" key="1">
    <source>
        <dbReference type="ARBA" id="ARBA00004370"/>
    </source>
</evidence>
<evidence type="ECO:0000256" key="2">
    <source>
        <dbReference type="ARBA" id="ARBA00022536"/>
    </source>
</evidence>
<dbReference type="SMART" id="SM00181">
    <property type="entry name" value="EGF"/>
    <property type="match status" value="7"/>
</dbReference>
<dbReference type="EMBL" id="CALNXJ010000007">
    <property type="protein sequence ID" value="CAH3044144.1"/>
    <property type="molecule type" value="Genomic_DNA"/>
</dbReference>
<dbReference type="Pfam" id="PF12662">
    <property type="entry name" value="cEGF"/>
    <property type="match status" value="1"/>
</dbReference>
<dbReference type="PROSITE" id="PS00010">
    <property type="entry name" value="ASX_HYDROXYL"/>
    <property type="match status" value="2"/>
</dbReference>
<feature type="disulfide bond" evidence="10">
    <location>
        <begin position="142"/>
        <end position="159"/>
    </location>
</feature>
<evidence type="ECO:0000256" key="5">
    <source>
        <dbReference type="ARBA" id="ARBA00022737"/>
    </source>
</evidence>
<protein>
    <submittedName>
        <fullName evidence="19">Uncharacterized protein</fullName>
    </submittedName>
</protein>
<evidence type="ECO:0000259" key="17">
    <source>
        <dbReference type="PROSITE" id="PS51220"/>
    </source>
</evidence>
<dbReference type="PROSITE" id="PS00022">
    <property type="entry name" value="EGF_1"/>
    <property type="match status" value="1"/>
</dbReference>
<dbReference type="InterPro" id="IPR000859">
    <property type="entry name" value="CUB_dom"/>
</dbReference>
<evidence type="ECO:0000256" key="12">
    <source>
        <dbReference type="SAM" id="Phobius"/>
    </source>
</evidence>
<dbReference type="FunFam" id="2.10.25.10:FF:000005">
    <property type="entry name" value="Fibrillin 2"/>
    <property type="match status" value="1"/>
</dbReference>
<evidence type="ECO:0000256" key="6">
    <source>
        <dbReference type="ARBA" id="ARBA00022989"/>
    </source>
</evidence>
<dbReference type="InterPro" id="IPR013783">
    <property type="entry name" value="Ig-like_fold"/>
</dbReference>
<keyword evidence="3 12" id="KW-0812">Transmembrane</keyword>
<dbReference type="PROSITE" id="PS50853">
    <property type="entry name" value="FN3"/>
    <property type="match status" value="7"/>
</dbReference>
<feature type="domain" description="Fibronectin type-III" evidence="15">
    <location>
        <begin position="317"/>
        <end position="415"/>
    </location>
</feature>
<dbReference type="PROSITE" id="PS51233">
    <property type="entry name" value="VWFD"/>
    <property type="match status" value="1"/>
</dbReference>
<dbReference type="PROSITE" id="PS50856">
    <property type="entry name" value="AMOP"/>
    <property type="match status" value="1"/>
</dbReference>
<keyword evidence="8 11" id="KW-1015">Disulfide bond</keyword>
<dbReference type="Pfam" id="PF07645">
    <property type="entry name" value="EGF_CA"/>
    <property type="match status" value="2"/>
</dbReference>
<dbReference type="FunFam" id="2.10.25.10:FF:000240">
    <property type="entry name" value="Vitamin K-dependent protein S"/>
    <property type="match status" value="1"/>
</dbReference>
<feature type="domain" description="CUB" evidence="13">
    <location>
        <begin position="95"/>
        <end position="194"/>
    </location>
</feature>
<keyword evidence="20" id="KW-1185">Reference proteome</keyword>
<keyword evidence="7 12" id="KW-0472">Membrane</keyword>
<feature type="domain" description="CUB" evidence="13">
    <location>
        <begin position="744"/>
        <end position="852"/>
    </location>
</feature>
<dbReference type="InterPro" id="IPR000152">
    <property type="entry name" value="EGF-type_Asp/Asn_hydroxyl_site"/>
</dbReference>
<dbReference type="Gene3D" id="2.10.25.10">
    <property type="entry name" value="Laminin"/>
    <property type="match status" value="7"/>
</dbReference>
<dbReference type="PROSITE" id="PS51220">
    <property type="entry name" value="NIDO"/>
    <property type="match status" value="1"/>
</dbReference>
<dbReference type="InterPro" id="IPR003961">
    <property type="entry name" value="FN3_dom"/>
</dbReference>
<evidence type="ECO:0000259" key="15">
    <source>
        <dbReference type="PROSITE" id="PS50853"/>
    </source>
</evidence>
<dbReference type="Pfam" id="PF06119">
    <property type="entry name" value="NIDO"/>
    <property type="match status" value="1"/>
</dbReference>
<dbReference type="SUPFAM" id="SSF57184">
    <property type="entry name" value="Growth factor receptor domain"/>
    <property type="match status" value="1"/>
</dbReference>
<dbReference type="Pfam" id="PF00041">
    <property type="entry name" value="fn3"/>
    <property type="match status" value="5"/>
</dbReference>
<feature type="domain" description="AMOP" evidence="16">
    <location>
        <begin position="1543"/>
        <end position="1671"/>
    </location>
</feature>
<dbReference type="InterPro" id="IPR026823">
    <property type="entry name" value="cEGF"/>
</dbReference>
<evidence type="ECO:0000256" key="11">
    <source>
        <dbReference type="PROSITE-ProRule" id="PRU00076"/>
    </source>
</evidence>
<dbReference type="PROSITE" id="PS50026">
    <property type="entry name" value="EGF_3"/>
    <property type="match status" value="2"/>
</dbReference>
<dbReference type="GO" id="GO:0007160">
    <property type="term" value="P:cell-matrix adhesion"/>
    <property type="evidence" value="ECO:0007669"/>
    <property type="project" value="InterPro"/>
</dbReference>
<feature type="domain" description="Fibronectin type-III" evidence="15">
    <location>
        <begin position="968"/>
        <end position="1063"/>
    </location>
</feature>
<dbReference type="SMART" id="SM00723">
    <property type="entry name" value="AMOP"/>
    <property type="match status" value="1"/>
</dbReference>
<dbReference type="PANTHER" id="PTHR13802:SF52">
    <property type="entry name" value="MUCIN-4"/>
    <property type="match status" value="1"/>
</dbReference>
<dbReference type="SMART" id="SM00042">
    <property type="entry name" value="CUB"/>
    <property type="match status" value="2"/>
</dbReference>
<dbReference type="InterPro" id="IPR005533">
    <property type="entry name" value="AMOP_dom"/>
</dbReference>
<dbReference type="Gene3D" id="2.60.120.290">
    <property type="entry name" value="Spermadhesin, CUB domain"/>
    <property type="match status" value="2"/>
</dbReference>
<dbReference type="PROSITE" id="PS01180">
    <property type="entry name" value="CUB"/>
    <property type="match status" value="3"/>
</dbReference>
<accession>A0AAU9W549</accession>
<dbReference type="InterPro" id="IPR003886">
    <property type="entry name" value="NIDO_dom"/>
</dbReference>
<feature type="disulfide bond" evidence="11">
    <location>
        <begin position="2073"/>
        <end position="2082"/>
    </location>
</feature>
<feature type="disulfide bond" evidence="10">
    <location>
        <begin position="797"/>
        <end position="814"/>
    </location>
</feature>
<dbReference type="InterPro" id="IPR000742">
    <property type="entry name" value="EGF"/>
</dbReference>
<dbReference type="InterPro" id="IPR049883">
    <property type="entry name" value="NOTCH1_EGF-like"/>
</dbReference>
<evidence type="ECO:0000256" key="3">
    <source>
        <dbReference type="ARBA" id="ARBA00022692"/>
    </source>
</evidence>
<evidence type="ECO:0000259" key="16">
    <source>
        <dbReference type="PROSITE" id="PS50856"/>
    </source>
</evidence>
<evidence type="ECO:0000259" key="13">
    <source>
        <dbReference type="PROSITE" id="PS01180"/>
    </source>
</evidence>
<evidence type="ECO:0000259" key="14">
    <source>
        <dbReference type="PROSITE" id="PS50026"/>
    </source>
</evidence>
<dbReference type="SUPFAM" id="SSF57196">
    <property type="entry name" value="EGF/Laminin"/>
    <property type="match status" value="3"/>
</dbReference>
<dbReference type="PANTHER" id="PTHR13802">
    <property type="entry name" value="MUCIN 4-RELATED"/>
    <property type="match status" value="1"/>
</dbReference>
<feature type="domain" description="EGF-like" evidence="14">
    <location>
        <begin position="2038"/>
        <end position="2083"/>
    </location>
</feature>
<evidence type="ECO:0000256" key="10">
    <source>
        <dbReference type="PROSITE-ProRule" id="PRU00059"/>
    </source>
</evidence>
<gene>
    <name evidence="19" type="ORF">PMEA_00030976</name>
</gene>
<dbReference type="InterPro" id="IPR018097">
    <property type="entry name" value="EGF_Ca-bd_CS"/>
</dbReference>
<dbReference type="PROSITE" id="PS01186">
    <property type="entry name" value="EGF_2"/>
    <property type="match status" value="3"/>
</dbReference>
<feature type="domain" description="VWFD" evidence="18">
    <location>
        <begin position="1683"/>
        <end position="1875"/>
    </location>
</feature>
<feature type="domain" description="Fibronectin type-III" evidence="15">
    <location>
        <begin position="863"/>
        <end position="963"/>
    </location>
</feature>
<dbReference type="FunFam" id="2.60.40.10:FF:000028">
    <property type="entry name" value="Neuronal cell adhesion molecule"/>
    <property type="match status" value="1"/>
</dbReference>
<dbReference type="SUPFAM" id="SSF49854">
    <property type="entry name" value="Spermadhesin, CUB domain"/>
    <property type="match status" value="3"/>
</dbReference>
<keyword evidence="9" id="KW-0325">Glycoprotein</keyword>
<dbReference type="Pfam" id="PF00431">
    <property type="entry name" value="CUB"/>
    <property type="match status" value="2"/>
</dbReference>
<comment type="subcellular location">
    <subcellularLocation>
        <location evidence="1">Membrane</location>
    </subcellularLocation>
</comment>
<dbReference type="InterPro" id="IPR009030">
    <property type="entry name" value="Growth_fac_rcpt_cys_sf"/>
</dbReference>
<dbReference type="InterPro" id="IPR036116">
    <property type="entry name" value="FN3_sf"/>
</dbReference>
<evidence type="ECO:0000256" key="9">
    <source>
        <dbReference type="ARBA" id="ARBA00023180"/>
    </source>
</evidence>
<dbReference type="Proteomes" id="UP001159428">
    <property type="component" value="Unassembled WGS sequence"/>
</dbReference>
<proteinExistence type="predicted"/>
<dbReference type="InterPro" id="IPR051495">
    <property type="entry name" value="Epithelial_Barrier/Signaling"/>
</dbReference>
<feature type="domain" description="Fibronectin type-III" evidence="15">
    <location>
        <begin position="652"/>
        <end position="745"/>
    </location>
</feature>
<dbReference type="CDD" id="cd00063">
    <property type="entry name" value="FN3"/>
    <property type="match status" value="7"/>
</dbReference>
<feature type="domain" description="EGF-like" evidence="14">
    <location>
        <begin position="2257"/>
        <end position="2297"/>
    </location>
</feature>
<dbReference type="GO" id="GO:0016020">
    <property type="term" value="C:membrane"/>
    <property type="evidence" value="ECO:0007669"/>
    <property type="project" value="UniProtKB-SubCell"/>
</dbReference>
<keyword evidence="2 11" id="KW-0245">EGF-like domain</keyword>
<evidence type="ECO:0000256" key="7">
    <source>
        <dbReference type="ARBA" id="ARBA00023136"/>
    </source>
</evidence>
<dbReference type="PROSITE" id="PS01187">
    <property type="entry name" value="EGF_CA"/>
    <property type="match status" value="1"/>
</dbReference>
<dbReference type="SUPFAM" id="SSF49265">
    <property type="entry name" value="Fibronectin type III"/>
    <property type="match status" value="4"/>
</dbReference>
<feature type="non-terminal residue" evidence="19">
    <location>
        <position position="1"/>
    </location>
</feature>